<dbReference type="PANTHER" id="PTHR11106:SF27">
    <property type="entry name" value="MACRO DOMAIN-CONTAINING PROTEIN"/>
    <property type="match status" value="1"/>
</dbReference>
<dbReference type="RefSeq" id="XP_012896886.1">
    <property type="nucleotide sequence ID" value="XM_013041432.1"/>
</dbReference>
<dbReference type="Pfam" id="PF01661">
    <property type="entry name" value="Macro"/>
    <property type="match status" value="1"/>
</dbReference>
<accession>D8M449</accession>
<gene>
    <name evidence="2" type="ORF">GSBLH_T00002426001</name>
</gene>
<dbReference type="EMBL" id="FN668651">
    <property type="protein sequence ID" value="CBK22838.2"/>
    <property type="molecule type" value="Genomic_DNA"/>
</dbReference>
<dbReference type="Gene3D" id="3.40.220.10">
    <property type="entry name" value="Leucine Aminopeptidase, subunit E, domain 1"/>
    <property type="match status" value="1"/>
</dbReference>
<dbReference type="SUPFAM" id="SSF52949">
    <property type="entry name" value="Macro domain-like"/>
    <property type="match status" value="1"/>
</dbReference>
<dbReference type="InParanoid" id="D8M449"/>
<keyword evidence="3" id="KW-1185">Reference proteome</keyword>
<dbReference type="PROSITE" id="PS51154">
    <property type="entry name" value="MACRO"/>
    <property type="match status" value="1"/>
</dbReference>
<dbReference type="InterPro" id="IPR043472">
    <property type="entry name" value="Macro_dom-like"/>
</dbReference>
<organism evidence="2">
    <name type="scientific">Blastocystis hominis</name>
    <dbReference type="NCBI Taxonomy" id="12968"/>
    <lineage>
        <taxon>Eukaryota</taxon>
        <taxon>Sar</taxon>
        <taxon>Stramenopiles</taxon>
        <taxon>Bigyra</taxon>
        <taxon>Opalozoa</taxon>
        <taxon>Opalinata</taxon>
        <taxon>Blastocystidae</taxon>
        <taxon>Blastocystis</taxon>
    </lineage>
</organism>
<evidence type="ECO:0000259" key="1">
    <source>
        <dbReference type="PROSITE" id="PS51154"/>
    </source>
</evidence>
<dbReference type="PANTHER" id="PTHR11106">
    <property type="entry name" value="GANGLIOSIDE INDUCED DIFFERENTIATION ASSOCIATED PROTEIN 2-RELATED"/>
    <property type="match status" value="1"/>
</dbReference>
<dbReference type="OrthoDB" id="6077599at2759"/>
<protein>
    <recommendedName>
        <fullName evidence="1">Macro domain-containing protein</fullName>
    </recommendedName>
</protein>
<evidence type="ECO:0000313" key="2">
    <source>
        <dbReference type="EMBL" id="CBK22838.2"/>
    </source>
</evidence>
<dbReference type="GeneID" id="24919596"/>
<dbReference type="AlphaFoldDB" id="D8M449"/>
<reference evidence="2" key="1">
    <citation type="submission" date="2010-02" db="EMBL/GenBank/DDBJ databases">
        <title>Sequencing and annotation of the Blastocystis hominis genome.</title>
        <authorList>
            <person name="Wincker P."/>
        </authorList>
    </citation>
    <scope>NUCLEOTIDE SEQUENCE</scope>
    <source>
        <strain evidence="2">Singapore isolate B</strain>
    </source>
</reference>
<dbReference type="InterPro" id="IPR002589">
    <property type="entry name" value="Macro_dom"/>
</dbReference>
<sequence>MFFNRSVSYTRIHPTELEESQLSSCYREALMLSIKKKISTIAFPCLATRAHRYPIAEASKTEIQTILNVLKEQPDAFERIVLCTHNARDTEVVRSTLEALLEPDSASIVSNKHSKSHQSRKPSINHSFNHSIFHSFNLSIFHSFNLSFTGSTLDSRTP</sequence>
<proteinExistence type="predicted"/>
<feature type="domain" description="Macro" evidence="1">
    <location>
        <begin position="1"/>
        <end position="101"/>
    </location>
</feature>
<name>D8M449_BLAHO</name>
<dbReference type="Proteomes" id="UP000008312">
    <property type="component" value="Unassembled WGS sequence"/>
</dbReference>
<evidence type="ECO:0000313" key="3">
    <source>
        <dbReference type="Proteomes" id="UP000008312"/>
    </source>
</evidence>